<dbReference type="EMBL" id="BMZE01000004">
    <property type="protein sequence ID" value="GHA35134.1"/>
    <property type="molecule type" value="Genomic_DNA"/>
</dbReference>
<feature type="transmembrane region" description="Helical" evidence="5">
    <location>
        <begin position="119"/>
        <end position="142"/>
    </location>
</feature>
<feature type="transmembrane region" description="Helical" evidence="5">
    <location>
        <begin position="72"/>
        <end position="99"/>
    </location>
</feature>
<dbReference type="GO" id="GO:0016020">
    <property type="term" value="C:membrane"/>
    <property type="evidence" value="ECO:0007669"/>
    <property type="project" value="UniProtKB-SubCell"/>
</dbReference>
<evidence type="ECO:0000256" key="3">
    <source>
        <dbReference type="ARBA" id="ARBA00022989"/>
    </source>
</evidence>
<keyword evidence="7" id="KW-1185">Reference proteome</keyword>
<dbReference type="Proteomes" id="UP000646579">
    <property type="component" value="Unassembled WGS sequence"/>
</dbReference>
<evidence type="ECO:0000256" key="2">
    <source>
        <dbReference type="ARBA" id="ARBA00022692"/>
    </source>
</evidence>
<reference evidence="6" key="2">
    <citation type="submission" date="2020-09" db="EMBL/GenBank/DDBJ databases">
        <authorList>
            <person name="Sun Q."/>
            <person name="Kim S."/>
        </authorList>
    </citation>
    <scope>NUCLEOTIDE SEQUENCE</scope>
    <source>
        <strain evidence="6">KCTC 32437</strain>
    </source>
</reference>
<name>A0A918VYA5_9HYPH</name>
<protein>
    <recommendedName>
        <fullName evidence="8">MAPEG family protein</fullName>
    </recommendedName>
</protein>
<accession>A0A918VYA5</accession>
<gene>
    <name evidence="6" type="ORF">GCM10007989_33820</name>
</gene>
<sequence length="146" mass="16390">MLVTLVEKFLLVAMALQAALTFFVLVRMGQERVPRVMRGEIPMRDIAVDREAYPLKARLLSNNFDNQFQLPVLFYVVVILAITAGGANWAEVALAYFFVALRYFHTAIHTGTNNVMQRFQVYVAGFGVLALLWLVVLLRLLLSGAA</sequence>
<keyword evidence="2 5" id="KW-0812">Transmembrane</keyword>
<dbReference type="SUPFAM" id="SSF161084">
    <property type="entry name" value="MAPEG domain-like"/>
    <property type="match status" value="1"/>
</dbReference>
<evidence type="ECO:0000256" key="5">
    <source>
        <dbReference type="SAM" id="Phobius"/>
    </source>
</evidence>
<dbReference type="InterPro" id="IPR001129">
    <property type="entry name" value="Membr-assoc_MAPEG"/>
</dbReference>
<comment type="caution">
    <text evidence="6">The sequence shown here is derived from an EMBL/GenBank/DDBJ whole genome shotgun (WGS) entry which is preliminary data.</text>
</comment>
<evidence type="ECO:0000313" key="6">
    <source>
        <dbReference type="EMBL" id="GHA35134.1"/>
    </source>
</evidence>
<dbReference type="Gene3D" id="1.20.120.550">
    <property type="entry name" value="Membrane associated eicosanoid/glutathione metabolism-like domain"/>
    <property type="match status" value="1"/>
</dbReference>
<keyword evidence="4 5" id="KW-0472">Membrane</keyword>
<dbReference type="InterPro" id="IPR023352">
    <property type="entry name" value="MAPEG-like_dom_sf"/>
</dbReference>
<proteinExistence type="predicted"/>
<comment type="subcellular location">
    <subcellularLocation>
        <location evidence="1">Membrane</location>
    </subcellularLocation>
</comment>
<evidence type="ECO:0000313" key="7">
    <source>
        <dbReference type="Proteomes" id="UP000646579"/>
    </source>
</evidence>
<evidence type="ECO:0000256" key="1">
    <source>
        <dbReference type="ARBA" id="ARBA00004370"/>
    </source>
</evidence>
<dbReference type="Pfam" id="PF01124">
    <property type="entry name" value="MAPEG"/>
    <property type="match status" value="1"/>
</dbReference>
<organism evidence="6 7">
    <name type="scientific">Devosia pacifica</name>
    <dbReference type="NCBI Taxonomy" id="1335967"/>
    <lineage>
        <taxon>Bacteria</taxon>
        <taxon>Pseudomonadati</taxon>
        <taxon>Pseudomonadota</taxon>
        <taxon>Alphaproteobacteria</taxon>
        <taxon>Hyphomicrobiales</taxon>
        <taxon>Devosiaceae</taxon>
        <taxon>Devosia</taxon>
    </lineage>
</organism>
<reference evidence="6" key="1">
    <citation type="journal article" date="2014" name="Int. J. Syst. Evol. Microbiol.">
        <title>Complete genome sequence of Corynebacterium casei LMG S-19264T (=DSM 44701T), isolated from a smear-ripened cheese.</title>
        <authorList>
            <consortium name="US DOE Joint Genome Institute (JGI-PGF)"/>
            <person name="Walter F."/>
            <person name="Albersmeier A."/>
            <person name="Kalinowski J."/>
            <person name="Ruckert C."/>
        </authorList>
    </citation>
    <scope>NUCLEOTIDE SEQUENCE</scope>
    <source>
        <strain evidence="6">KCTC 32437</strain>
    </source>
</reference>
<evidence type="ECO:0008006" key="8">
    <source>
        <dbReference type="Google" id="ProtNLM"/>
    </source>
</evidence>
<keyword evidence="3 5" id="KW-1133">Transmembrane helix</keyword>
<evidence type="ECO:0000256" key="4">
    <source>
        <dbReference type="ARBA" id="ARBA00023136"/>
    </source>
</evidence>
<dbReference type="AlphaFoldDB" id="A0A918VYA5"/>
<feature type="transmembrane region" description="Helical" evidence="5">
    <location>
        <begin position="6"/>
        <end position="28"/>
    </location>
</feature>